<evidence type="ECO:0000313" key="2">
    <source>
        <dbReference type="EMBL" id="EGE09365.1"/>
    </source>
</evidence>
<sequence>MGVLGLIRRGKIPKSKILGTEKVHSRRSSSLNEAEVHTLAHQLARMLVVRPNKVLVFPSIVLFTFCIEYNLHSVLFGLSASLHTMHCVIKCCLFQKRGYTHSV</sequence>
<dbReference type="VEuPathDB" id="FungiDB:TEQG_08341"/>
<keyword evidence="3" id="KW-1185">Reference proteome</keyword>
<dbReference type="HOGENOM" id="CLU_2265605_0_0_1"/>
<accession>F2Q5E7</accession>
<keyword evidence="1" id="KW-0472">Membrane</keyword>
<dbReference type="AlphaFoldDB" id="F2Q5E7"/>
<dbReference type="EMBL" id="DS995802">
    <property type="protein sequence ID" value="EGE09365.1"/>
    <property type="molecule type" value="Genomic_DNA"/>
</dbReference>
<proteinExistence type="predicted"/>
<gene>
    <name evidence="2" type="ORF">TEQG_08341</name>
</gene>
<evidence type="ECO:0000256" key="1">
    <source>
        <dbReference type="SAM" id="Phobius"/>
    </source>
</evidence>
<keyword evidence="1" id="KW-0812">Transmembrane</keyword>
<keyword evidence="1" id="KW-1133">Transmembrane helix</keyword>
<evidence type="ECO:0000313" key="3">
    <source>
        <dbReference type="Proteomes" id="UP000009169"/>
    </source>
</evidence>
<feature type="transmembrane region" description="Helical" evidence="1">
    <location>
        <begin position="54"/>
        <end position="72"/>
    </location>
</feature>
<reference evidence="3" key="1">
    <citation type="journal article" date="2012" name="MBio">
        <title>Comparative genome analysis of Trichophyton rubrum and related dermatophytes reveals candidate genes involved in infection.</title>
        <authorList>
            <person name="Martinez D.A."/>
            <person name="Oliver B.G."/>
            <person name="Graeser Y."/>
            <person name="Goldberg J.M."/>
            <person name="Li W."/>
            <person name="Martinez-Rossi N.M."/>
            <person name="Monod M."/>
            <person name="Shelest E."/>
            <person name="Barton R.C."/>
            <person name="Birch E."/>
            <person name="Brakhage A.A."/>
            <person name="Chen Z."/>
            <person name="Gurr S.J."/>
            <person name="Heiman D."/>
            <person name="Heitman J."/>
            <person name="Kosti I."/>
            <person name="Rossi A."/>
            <person name="Saif S."/>
            <person name="Samalova M."/>
            <person name="Saunders C.W."/>
            <person name="Shea T."/>
            <person name="Summerbell R.C."/>
            <person name="Xu J."/>
            <person name="Young S."/>
            <person name="Zeng Q."/>
            <person name="Birren B.W."/>
            <person name="Cuomo C.A."/>
            <person name="White T.C."/>
        </authorList>
    </citation>
    <scope>NUCLEOTIDE SEQUENCE [LARGE SCALE GENOMIC DNA]</scope>
    <source>
        <strain evidence="3">ATCC MYA-4606 / CBS 127.97</strain>
    </source>
</reference>
<organism evidence="2 3">
    <name type="scientific">Trichophyton equinum (strain ATCC MYA-4606 / CBS 127.97)</name>
    <name type="common">Horse ringworm fungus</name>
    <dbReference type="NCBI Taxonomy" id="559882"/>
    <lineage>
        <taxon>Eukaryota</taxon>
        <taxon>Fungi</taxon>
        <taxon>Dikarya</taxon>
        <taxon>Ascomycota</taxon>
        <taxon>Pezizomycotina</taxon>
        <taxon>Eurotiomycetes</taxon>
        <taxon>Eurotiomycetidae</taxon>
        <taxon>Onygenales</taxon>
        <taxon>Arthrodermataceae</taxon>
        <taxon>Trichophyton</taxon>
    </lineage>
</organism>
<name>F2Q5E7_TRIEC</name>
<protein>
    <submittedName>
        <fullName evidence="2">Uncharacterized protein</fullName>
    </submittedName>
</protein>
<dbReference type="Proteomes" id="UP000009169">
    <property type="component" value="Unassembled WGS sequence"/>
</dbReference>